<comment type="caution">
    <text evidence="2">The sequence shown here is derived from an EMBL/GenBank/DDBJ whole genome shotgun (WGS) entry which is preliminary data.</text>
</comment>
<protein>
    <submittedName>
        <fullName evidence="2">Uncharacterized protein</fullName>
    </submittedName>
</protein>
<dbReference type="EMBL" id="JASCZI010000171">
    <property type="protein sequence ID" value="MED6109646.1"/>
    <property type="molecule type" value="Genomic_DNA"/>
</dbReference>
<dbReference type="Proteomes" id="UP001341840">
    <property type="component" value="Unassembled WGS sequence"/>
</dbReference>
<name>A0ABU6QDT8_9FABA</name>
<evidence type="ECO:0000256" key="1">
    <source>
        <dbReference type="SAM" id="MobiDB-lite"/>
    </source>
</evidence>
<organism evidence="2 3">
    <name type="scientific">Stylosanthes scabra</name>
    <dbReference type="NCBI Taxonomy" id="79078"/>
    <lineage>
        <taxon>Eukaryota</taxon>
        <taxon>Viridiplantae</taxon>
        <taxon>Streptophyta</taxon>
        <taxon>Embryophyta</taxon>
        <taxon>Tracheophyta</taxon>
        <taxon>Spermatophyta</taxon>
        <taxon>Magnoliopsida</taxon>
        <taxon>eudicotyledons</taxon>
        <taxon>Gunneridae</taxon>
        <taxon>Pentapetalae</taxon>
        <taxon>rosids</taxon>
        <taxon>fabids</taxon>
        <taxon>Fabales</taxon>
        <taxon>Fabaceae</taxon>
        <taxon>Papilionoideae</taxon>
        <taxon>50 kb inversion clade</taxon>
        <taxon>dalbergioids sensu lato</taxon>
        <taxon>Dalbergieae</taxon>
        <taxon>Pterocarpus clade</taxon>
        <taxon>Stylosanthes</taxon>
    </lineage>
</organism>
<dbReference type="PANTHER" id="PTHR47076:SF1">
    <property type="entry name" value="NHL DOMAIN PROTEIN"/>
    <property type="match status" value="1"/>
</dbReference>
<keyword evidence="3" id="KW-1185">Reference proteome</keyword>
<sequence length="281" mass="31483">MSLPDKIDCNAVSGDDIQEERFNQNRGCNCFCIPCFRRCGTDSPLWERIPSEKKEQWWKRCFKKVRECSEIAAGPKWKTFIRRLNYGGGGRGRPHMKNNGGFQYDPMSYALNFDESAAKDDDGAVAVISFSARYASLPNSAKASMDLGKDAPEFVVEFRGDRTSARGGNTNPIRGYPTLLNPFGSGCQPYPQRSGLRAEQVCLQVGYHNLFDSQTLIEYQEYHTLSFFSKSQALKQLLKPYYCDPLSISRRCPPVTVASSHVESHQSQPAGSVGYPRVECG</sequence>
<evidence type="ECO:0000313" key="2">
    <source>
        <dbReference type="EMBL" id="MED6109646.1"/>
    </source>
</evidence>
<gene>
    <name evidence="2" type="ORF">PIB30_035641</name>
</gene>
<feature type="compositionally biased region" description="Polar residues" evidence="1">
    <location>
        <begin position="260"/>
        <end position="270"/>
    </location>
</feature>
<feature type="region of interest" description="Disordered" evidence="1">
    <location>
        <begin position="260"/>
        <end position="281"/>
    </location>
</feature>
<accession>A0ABU6QDT8</accession>
<evidence type="ECO:0000313" key="3">
    <source>
        <dbReference type="Proteomes" id="UP001341840"/>
    </source>
</evidence>
<proteinExistence type="predicted"/>
<reference evidence="2 3" key="1">
    <citation type="journal article" date="2023" name="Plants (Basel)">
        <title>Bridging the Gap: Combining Genomics and Transcriptomics Approaches to Understand Stylosanthes scabra, an Orphan Legume from the Brazilian Caatinga.</title>
        <authorList>
            <person name="Ferreira-Neto J.R.C."/>
            <person name="da Silva M.D."/>
            <person name="Binneck E."/>
            <person name="de Melo N.F."/>
            <person name="da Silva R.H."/>
            <person name="de Melo A.L.T.M."/>
            <person name="Pandolfi V."/>
            <person name="Bustamante F.O."/>
            <person name="Brasileiro-Vidal A.C."/>
            <person name="Benko-Iseppon A.M."/>
        </authorList>
    </citation>
    <scope>NUCLEOTIDE SEQUENCE [LARGE SCALE GENOMIC DNA]</scope>
    <source>
        <tissue evidence="2">Leaves</tissue>
    </source>
</reference>
<dbReference type="PANTHER" id="PTHR47076">
    <property type="entry name" value="NHL DOMAIN PROTEIN"/>
    <property type="match status" value="1"/>
</dbReference>